<sequence length="246" mass="27631">MLGGDNDDEDGGGVAAMVVLAAVGQQPEGREKEKWRVEAREYGDRVDRVSRLNFGFGQNAHRKSFPTAAVWWPAAAGWPAEGWPDIVRGERRDDVLERTPIWCTLGGLIGVGTTMDPISTRADGLVVRFMGRSDHFPMFIFETKAGELAENVLKKINSQYTDSMDMSEVQIPVTRSFDFVEAHEHLHAILVSKQYSSWRVKNLVVMHELETYSFPARFGEVQLSLVTLDAELEVFYPLSDNEIPDL</sequence>
<reference evidence="1" key="1">
    <citation type="journal article" date="2022" name="Int. J. Mol. Sci.">
        <title>Draft Genome of Tanacetum Coccineum: Genomic Comparison of Closely Related Tanacetum-Family Plants.</title>
        <authorList>
            <person name="Yamashiro T."/>
            <person name="Shiraishi A."/>
            <person name="Nakayama K."/>
            <person name="Satake H."/>
        </authorList>
    </citation>
    <scope>NUCLEOTIDE SEQUENCE</scope>
</reference>
<proteinExistence type="predicted"/>
<name>A0ABQ4WD26_9ASTR</name>
<keyword evidence="2" id="KW-1185">Reference proteome</keyword>
<reference evidence="1" key="2">
    <citation type="submission" date="2022-01" db="EMBL/GenBank/DDBJ databases">
        <authorList>
            <person name="Yamashiro T."/>
            <person name="Shiraishi A."/>
            <person name="Satake H."/>
            <person name="Nakayama K."/>
        </authorList>
    </citation>
    <scope>NUCLEOTIDE SEQUENCE</scope>
</reference>
<evidence type="ECO:0000313" key="1">
    <source>
        <dbReference type="EMBL" id="GJS50752.1"/>
    </source>
</evidence>
<dbReference type="EMBL" id="BQNB010008538">
    <property type="protein sequence ID" value="GJS50752.1"/>
    <property type="molecule type" value="Genomic_DNA"/>
</dbReference>
<accession>A0ABQ4WD26</accession>
<organism evidence="1 2">
    <name type="scientific">Tanacetum coccineum</name>
    <dbReference type="NCBI Taxonomy" id="301880"/>
    <lineage>
        <taxon>Eukaryota</taxon>
        <taxon>Viridiplantae</taxon>
        <taxon>Streptophyta</taxon>
        <taxon>Embryophyta</taxon>
        <taxon>Tracheophyta</taxon>
        <taxon>Spermatophyta</taxon>
        <taxon>Magnoliopsida</taxon>
        <taxon>eudicotyledons</taxon>
        <taxon>Gunneridae</taxon>
        <taxon>Pentapetalae</taxon>
        <taxon>asterids</taxon>
        <taxon>campanulids</taxon>
        <taxon>Asterales</taxon>
        <taxon>Asteraceae</taxon>
        <taxon>Asteroideae</taxon>
        <taxon>Anthemideae</taxon>
        <taxon>Anthemidinae</taxon>
        <taxon>Tanacetum</taxon>
    </lineage>
</organism>
<dbReference type="Proteomes" id="UP001151760">
    <property type="component" value="Unassembled WGS sequence"/>
</dbReference>
<gene>
    <name evidence="1" type="ORF">Tco_0624114</name>
</gene>
<comment type="caution">
    <text evidence="1">The sequence shown here is derived from an EMBL/GenBank/DDBJ whole genome shotgun (WGS) entry which is preliminary data.</text>
</comment>
<evidence type="ECO:0000313" key="2">
    <source>
        <dbReference type="Proteomes" id="UP001151760"/>
    </source>
</evidence>
<protein>
    <submittedName>
        <fullName evidence="1">Uncharacterized protein</fullName>
    </submittedName>
</protein>